<comment type="caution">
    <text evidence="2">The sequence shown here is derived from an EMBL/GenBank/DDBJ whole genome shotgun (WGS) entry which is preliminary data.</text>
</comment>
<evidence type="ECO:0000313" key="2">
    <source>
        <dbReference type="EMBL" id="EQD47320.1"/>
    </source>
</evidence>
<keyword evidence="1" id="KW-0472">Membrane</keyword>
<feature type="non-terminal residue" evidence="2">
    <location>
        <position position="47"/>
    </location>
</feature>
<keyword evidence="1" id="KW-0812">Transmembrane</keyword>
<keyword evidence="1" id="KW-1133">Transmembrane helix</keyword>
<proteinExistence type="predicted"/>
<name>T1AYX7_9ZZZZ</name>
<reference evidence="2" key="1">
    <citation type="submission" date="2013-08" db="EMBL/GenBank/DDBJ databases">
        <authorList>
            <person name="Mendez C."/>
            <person name="Richter M."/>
            <person name="Ferrer M."/>
            <person name="Sanchez J."/>
        </authorList>
    </citation>
    <scope>NUCLEOTIDE SEQUENCE</scope>
</reference>
<protein>
    <submittedName>
        <fullName evidence="2">Uncharacterized protein</fullName>
    </submittedName>
</protein>
<feature type="transmembrane region" description="Helical" evidence="1">
    <location>
        <begin position="12"/>
        <end position="29"/>
    </location>
</feature>
<accession>T1AYX7</accession>
<evidence type="ECO:0000256" key="1">
    <source>
        <dbReference type="SAM" id="Phobius"/>
    </source>
</evidence>
<dbReference type="EMBL" id="AUZY01008105">
    <property type="protein sequence ID" value="EQD47320.1"/>
    <property type="molecule type" value="Genomic_DNA"/>
</dbReference>
<reference evidence="2" key="2">
    <citation type="journal article" date="2014" name="ISME J.">
        <title>Microbial stratification in low pH oxic and suboxic macroscopic growths along an acid mine drainage.</title>
        <authorList>
            <person name="Mendez-Garcia C."/>
            <person name="Mesa V."/>
            <person name="Sprenger R.R."/>
            <person name="Richter M."/>
            <person name="Diez M.S."/>
            <person name="Solano J."/>
            <person name="Bargiela R."/>
            <person name="Golyshina O.V."/>
            <person name="Manteca A."/>
            <person name="Ramos J.L."/>
            <person name="Gallego J.R."/>
            <person name="Llorente I."/>
            <person name="Martins Dos Santos V.A."/>
            <person name="Jensen O.N."/>
            <person name="Pelaez A.I."/>
            <person name="Sanchez J."/>
            <person name="Ferrer M."/>
        </authorList>
    </citation>
    <scope>NUCLEOTIDE SEQUENCE</scope>
</reference>
<organism evidence="2">
    <name type="scientific">mine drainage metagenome</name>
    <dbReference type="NCBI Taxonomy" id="410659"/>
    <lineage>
        <taxon>unclassified sequences</taxon>
        <taxon>metagenomes</taxon>
        <taxon>ecological metagenomes</taxon>
    </lineage>
</organism>
<gene>
    <name evidence="2" type="ORF">B1B_12379</name>
</gene>
<dbReference type="AlphaFoldDB" id="T1AYX7"/>
<sequence>MWNLSLLLDPPGGLTIPVILGLGFLLGLMHGATPDEHTWPITFSYSV</sequence>